<dbReference type="GO" id="GO:0004222">
    <property type="term" value="F:metalloendopeptidase activity"/>
    <property type="evidence" value="ECO:0007669"/>
    <property type="project" value="InterPro"/>
</dbReference>
<dbReference type="InterPro" id="IPR016047">
    <property type="entry name" value="M23ase_b-sheet_dom"/>
</dbReference>
<dbReference type="Gene3D" id="3.40.50.12090">
    <property type="match status" value="2"/>
</dbReference>
<comment type="cofactor">
    <cofactor evidence="2">
        <name>Zn(2+)</name>
        <dbReference type="ChEBI" id="CHEBI:29105"/>
    </cofactor>
    <text evidence="2">Binds 1 zinc ion per subunit.</text>
</comment>
<feature type="chain" id="PRO_5029020683" evidence="3">
    <location>
        <begin position="33"/>
        <end position="624"/>
    </location>
</feature>
<dbReference type="GO" id="GO:0046872">
    <property type="term" value="F:metal ion binding"/>
    <property type="evidence" value="ECO:0007669"/>
    <property type="project" value="UniProtKB-KW"/>
</dbReference>
<protein>
    <submittedName>
        <fullName evidence="5">Cell wall-binding repeat-containing protein</fullName>
    </submittedName>
</protein>
<sequence>MRGRGRQRSGALVLAALTVAALFAAPAAPAAAAVASVQRLAGDDRFETSAAISASTFSPGVATAYIAAGLDFPDALSGSAAARARSAPVLLTLAASLPAATAGELTRLRPGRIIVLGGEGVISAGVMNALAAYTAGAVTRIAGADRYATSAAVSAATFAAGAPVAYLVDGTTYADALAAAPAAGRQGGPILLTGRTALPAAVRAELVRLRPARVVIAGGTGAVSAAVADAAAAATGAPVQRLAGADRYATAAAIAAATFPDGAPTVSVASGADFPDALSGAAAAADGPLLLTTPGSVPVATAREIIRLAPGRILVLGGAGAVSATVSDRLTVVGTSLTAATGGVITSSTEVRAGSCLTSPDASHRLCVGIDGEISVHRGTTLRWRSWSADASPRALRVRGDGNAVLYSVDGRIIWQTSTSGTAATSLTMADAGDALLRTSAGAVLWSTMTSPGSPVWRLPYATGQSWAAGAPHSSFGTGQGARGSLDFGPRAGGSTRVLAIAPGTVYRVQCGAGSYLGISHAGGWQSTYYHLVNEQTQLVGTTVAAGTYLGDVGRTLPCGGGATFDHVHLTIRRAGAPVSVEGMTFGGYTVRSGGSDYWGHWVDATGRRVVTAPGGAACCLLAR</sequence>
<dbReference type="Pfam" id="PF01551">
    <property type="entry name" value="Peptidase_M23"/>
    <property type="match status" value="1"/>
</dbReference>
<dbReference type="SUPFAM" id="SSF51261">
    <property type="entry name" value="Duplicated hybrid motif"/>
    <property type="match status" value="1"/>
</dbReference>
<dbReference type="EMBL" id="CP054038">
    <property type="protein sequence ID" value="QKJ19514.1"/>
    <property type="molecule type" value="Genomic_DNA"/>
</dbReference>
<keyword evidence="2" id="KW-0862">Zinc</keyword>
<dbReference type="InterPro" id="IPR036426">
    <property type="entry name" value="Bulb-type_lectin_dom_sf"/>
</dbReference>
<dbReference type="InterPro" id="IPR001480">
    <property type="entry name" value="Bulb-type_lectin_dom"/>
</dbReference>
<dbReference type="PANTHER" id="PTHR30032">
    <property type="entry name" value="N-ACETYLMURAMOYL-L-ALANINE AMIDASE-RELATED"/>
    <property type="match status" value="1"/>
</dbReference>
<keyword evidence="3" id="KW-0732">Signal</keyword>
<dbReference type="AlphaFoldDB" id="A0A7D4PV55"/>
<name>A0A7D4PV55_9MICO</name>
<evidence type="ECO:0000259" key="4">
    <source>
        <dbReference type="PROSITE" id="PS50927"/>
    </source>
</evidence>
<feature type="binding site" evidence="2">
    <location>
        <position position="487"/>
    </location>
    <ligand>
        <name>Zn(2+)</name>
        <dbReference type="ChEBI" id="CHEBI:29105"/>
    </ligand>
</feature>
<dbReference type="CDD" id="cd12797">
    <property type="entry name" value="M23_peptidase"/>
    <property type="match status" value="1"/>
</dbReference>
<feature type="binding site" evidence="2">
    <location>
        <position position="569"/>
    </location>
    <ligand>
        <name>Zn(2+)</name>
        <dbReference type="ChEBI" id="CHEBI:29105"/>
    </ligand>
</feature>
<feature type="signal peptide" evidence="3">
    <location>
        <begin position="1"/>
        <end position="32"/>
    </location>
</feature>
<dbReference type="GO" id="GO:0006508">
    <property type="term" value="P:proteolysis"/>
    <property type="evidence" value="ECO:0007669"/>
    <property type="project" value="InterPro"/>
</dbReference>
<dbReference type="PANTHER" id="PTHR30032:SF8">
    <property type="entry name" value="GERMINATION-SPECIFIC N-ACETYLMURAMOYL-L-ALANINE AMIDASE"/>
    <property type="match status" value="1"/>
</dbReference>
<accession>A0A7D4PV55</accession>
<dbReference type="Proteomes" id="UP000502498">
    <property type="component" value="Chromosome"/>
</dbReference>
<dbReference type="Gene3D" id="2.90.10.10">
    <property type="entry name" value="Bulb-type lectin domain"/>
    <property type="match status" value="1"/>
</dbReference>
<dbReference type="Gene3D" id="2.70.70.10">
    <property type="entry name" value="Glucose Permease (Domain IIA)"/>
    <property type="match status" value="1"/>
</dbReference>
<evidence type="ECO:0000313" key="6">
    <source>
        <dbReference type="Proteomes" id="UP000502498"/>
    </source>
</evidence>
<dbReference type="PRINTS" id="PR00933">
    <property type="entry name" value="BLYTICPTASE"/>
</dbReference>
<dbReference type="InterPro" id="IPR011055">
    <property type="entry name" value="Dup_hybrid_motif"/>
</dbReference>
<feature type="binding site" evidence="2">
    <location>
        <position position="473"/>
    </location>
    <ligand>
        <name>Zn(2+)</name>
        <dbReference type="ChEBI" id="CHEBI:29105"/>
    </ligand>
</feature>
<reference evidence="5 6" key="1">
    <citation type="submission" date="2020-05" db="EMBL/GenBank/DDBJ databases">
        <title>Strain PA2F3 complete genome.</title>
        <authorList>
            <person name="Kim Y.-S."/>
            <person name="Kim S.-J."/>
            <person name="Jung H.-k."/>
            <person name="Kim S.-E."/>
            <person name="Kim K.-H."/>
        </authorList>
    </citation>
    <scope>NUCLEOTIDE SEQUENCE [LARGE SCALE GENOMIC DNA]</scope>
    <source>
        <strain evidence="5 6">PA2F3</strain>
    </source>
</reference>
<gene>
    <name evidence="5" type="ORF">HQM25_09165</name>
</gene>
<feature type="domain" description="Bulb-type lectin" evidence="4">
    <location>
        <begin position="342"/>
        <end position="450"/>
    </location>
</feature>
<dbReference type="PROSITE" id="PS50927">
    <property type="entry name" value="BULB_LECTIN"/>
    <property type="match status" value="1"/>
</dbReference>
<keyword evidence="2" id="KW-0479">Metal-binding</keyword>
<dbReference type="RefSeq" id="WP_172989953.1">
    <property type="nucleotide sequence ID" value="NZ_CP054038.1"/>
</dbReference>
<dbReference type="InterPro" id="IPR000841">
    <property type="entry name" value="Pept_M23A_Blytic"/>
</dbReference>
<dbReference type="SUPFAM" id="SSF51110">
    <property type="entry name" value="alpha-D-mannose-specific plant lectins"/>
    <property type="match status" value="1"/>
</dbReference>
<evidence type="ECO:0000256" key="1">
    <source>
        <dbReference type="PIRSR" id="PIRSR600841-1"/>
    </source>
</evidence>
<proteinExistence type="predicted"/>
<evidence type="ECO:0000256" key="3">
    <source>
        <dbReference type="SAM" id="SignalP"/>
    </source>
</evidence>
<feature type="active site" description="Proton donor/acceptor" evidence="1">
    <location>
        <position position="531"/>
    </location>
</feature>
<organism evidence="5 6">
    <name type="scientific">Microbacterium hominis</name>
    <dbReference type="NCBI Taxonomy" id="162426"/>
    <lineage>
        <taxon>Bacteria</taxon>
        <taxon>Bacillati</taxon>
        <taxon>Actinomycetota</taxon>
        <taxon>Actinomycetes</taxon>
        <taxon>Micrococcales</taxon>
        <taxon>Microbacteriaceae</taxon>
        <taxon>Microbacterium</taxon>
    </lineage>
</organism>
<dbReference type="InterPro" id="IPR051922">
    <property type="entry name" value="Bact_Sporulation_Assoc"/>
</dbReference>
<evidence type="ECO:0000313" key="5">
    <source>
        <dbReference type="EMBL" id="QKJ19514.1"/>
    </source>
</evidence>
<feature type="active site" description="Proton donor/acceptor" evidence="1">
    <location>
        <position position="567"/>
    </location>
</feature>
<dbReference type="InterPro" id="IPR007253">
    <property type="entry name" value="Cell_wall-bd_2"/>
</dbReference>
<dbReference type="Pfam" id="PF04122">
    <property type="entry name" value="CW_binding_2"/>
    <property type="match status" value="3"/>
</dbReference>
<dbReference type="SMART" id="SM00108">
    <property type="entry name" value="B_lectin"/>
    <property type="match status" value="1"/>
</dbReference>
<evidence type="ECO:0000256" key="2">
    <source>
        <dbReference type="PIRSR" id="PIRSR600841-2"/>
    </source>
</evidence>